<dbReference type="PANTHER" id="PTHR30353:SF0">
    <property type="entry name" value="TRANSMEMBRANE PROTEIN"/>
    <property type="match status" value="1"/>
</dbReference>
<reference evidence="9 10" key="1">
    <citation type="submission" date="2016-10" db="EMBL/GenBank/DDBJ databases">
        <authorList>
            <person name="de Groot N.N."/>
        </authorList>
    </citation>
    <scope>NUCLEOTIDE SEQUENCE [LARGE SCALE GENOMIC DNA]</scope>
    <source>
        <strain evidence="10">P4-7,KCTC 19426,CECT 7604</strain>
    </source>
</reference>
<dbReference type="InterPro" id="IPR032816">
    <property type="entry name" value="VTT_dom"/>
</dbReference>
<dbReference type="PANTHER" id="PTHR30353">
    <property type="entry name" value="INNER MEMBRANE PROTEIN DEDA-RELATED"/>
    <property type="match status" value="1"/>
</dbReference>
<feature type="transmembrane region" description="Helical" evidence="7">
    <location>
        <begin position="169"/>
        <end position="188"/>
    </location>
</feature>
<evidence type="ECO:0000256" key="2">
    <source>
        <dbReference type="ARBA" id="ARBA00010792"/>
    </source>
</evidence>
<gene>
    <name evidence="9" type="ORF">SAMN04515671_1041</name>
</gene>
<protein>
    <submittedName>
        <fullName evidence="9">Membrane-associated protein</fullName>
    </submittedName>
</protein>
<sequence>MESMGSWALLVFALIIFAECGLLIGFFLPGDTLLFIAGLLVATHKLHVNLVAVILILVVAAFVGNIVGYGIGRKAGPLVFDRPNAKFFKHEYVEKSEVFFAKYGKVAVILARFVPVVRTVATVMAGVSRMDARLYTLYSAIGGVVWVAGVTVAGYFLGQIQFIADHVDVILVGAVVVVVLVSAVPALLHLRQRRRAAEAG</sequence>
<keyword evidence="3 7" id="KW-1003">Cell membrane</keyword>
<dbReference type="GO" id="GO:0005886">
    <property type="term" value="C:plasma membrane"/>
    <property type="evidence" value="ECO:0007669"/>
    <property type="project" value="UniProtKB-SubCell"/>
</dbReference>
<keyword evidence="10" id="KW-1185">Reference proteome</keyword>
<evidence type="ECO:0000256" key="4">
    <source>
        <dbReference type="ARBA" id="ARBA00022692"/>
    </source>
</evidence>
<proteinExistence type="inferred from homology"/>
<feature type="transmembrane region" description="Helical" evidence="7">
    <location>
        <begin position="48"/>
        <end position="72"/>
    </location>
</feature>
<dbReference type="STRING" id="1090615.SAMN04515671_1041"/>
<evidence type="ECO:0000256" key="3">
    <source>
        <dbReference type="ARBA" id="ARBA00022475"/>
    </source>
</evidence>
<dbReference type="Proteomes" id="UP000198741">
    <property type="component" value="Chromosome I"/>
</dbReference>
<organism evidence="9 10">
    <name type="scientific">Nakamurella panacisegetis</name>
    <dbReference type="NCBI Taxonomy" id="1090615"/>
    <lineage>
        <taxon>Bacteria</taxon>
        <taxon>Bacillati</taxon>
        <taxon>Actinomycetota</taxon>
        <taxon>Actinomycetes</taxon>
        <taxon>Nakamurellales</taxon>
        <taxon>Nakamurellaceae</taxon>
        <taxon>Nakamurella</taxon>
    </lineage>
</organism>
<evidence type="ECO:0000259" key="8">
    <source>
        <dbReference type="Pfam" id="PF09335"/>
    </source>
</evidence>
<evidence type="ECO:0000313" key="10">
    <source>
        <dbReference type="Proteomes" id="UP000198741"/>
    </source>
</evidence>
<evidence type="ECO:0000256" key="1">
    <source>
        <dbReference type="ARBA" id="ARBA00004651"/>
    </source>
</evidence>
<keyword evidence="5 7" id="KW-1133">Transmembrane helix</keyword>
<comment type="subcellular location">
    <subcellularLocation>
        <location evidence="1 7">Cell membrane</location>
        <topology evidence="1 7">Multi-pass membrane protein</topology>
    </subcellularLocation>
</comment>
<feature type="transmembrane region" description="Helical" evidence="7">
    <location>
        <begin position="134"/>
        <end position="157"/>
    </location>
</feature>
<dbReference type="InterPro" id="IPR032818">
    <property type="entry name" value="DedA-like"/>
</dbReference>
<evidence type="ECO:0000256" key="5">
    <source>
        <dbReference type="ARBA" id="ARBA00022989"/>
    </source>
</evidence>
<evidence type="ECO:0000256" key="6">
    <source>
        <dbReference type="ARBA" id="ARBA00023136"/>
    </source>
</evidence>
<evidence type="ECO:0000256" key="7">
    <source>
        <dbReference type="RuleBase" id="RU367016"/>
    </source>
</evidence>
<dbReference type="AlphaFoldDB" id="A0A1H0JUK8"/>
<comment type="similarity">
    <text evidence="2 7">Belongs to the DedA family.</text>
</comment>
<accession>A0A1H0JUK8</accession>
<feature type="domain" description="VTT" evidence="8">
    <location>
        <begin position="28"/>
        <end position="155"/>
    </location>
</feature>
<evidence type="ECO:0000313" key="9">
    <source>
        <dbReference type="EMBL" id="SDO47101.1"/>
    </source>
</evidence>
<dbReference type="EMBL" id="LT629710">
    <property type="protein sequence ID" value="SDO47101.1"/>
    <property type="molecule type" value="Genomic_DNA"/>
</dbReference>
<feature type="transmembrane region" description="Helical" evidence="7">
    <location>
        <begin position="7"/>
        <end position="28"/>
    </location>
</feature>
<keyword evidence="6 7" id="KW-0472">Membrane</keyword>
<name>A0A1H0JUK8_9ACTN</name>
<dbReference type="Pfam" id="PF09335">
    <property type="entry name" value="VTT_dom"/>
    <property type="match status" value="1"/>
</dbReference>
<keyword evidence="4 7" id="KW-0812">Transmembrane</keyword>